<gene>
    <name evidence="8" type="ORF">DFR46_2545</name>
</gene>
<keyword evidence="4" id="KW-0233">DNA recombination</keyword>
<organism evidence="8 9">
    <name type="scientific">Parasphingopyxis lamellibrachiae</name>
    <dbReference type="NCBI Taxonomy" id="680125"/>
    <lineage>
        <taxon>Bacteria</taxon>
        <taxon>Pseudomonadati</taxon>
        <taxon>Pseudomonadota</taxon>
        <taxon>Alphaproteobacteria</taxon>
        <taxon>Sphingomonadales</taxon>
        <taxon>Sphingomonadaceae</taxon>
        <taxon>Parasphingopyxis</taxon>
    </lineage>
</organism>
<feature type="domain" description="Tyr recombinase" evidence="6">
    <location>
        <begin position="198"/>
        <end position="372"/>
    </location>
</feature>
<dbReference type="InterPro" id="IPR044068">
    <property type="entry name" value="CB"/>
</dbReference>
<dbReference type="Pfam" id="PF13356">
    <property type="entry name" value="Arm-DNA-bind_3"/>
    <property type="match status" value="1"/>
</dbReference>
<dbReference type="Pfam" id="PF00589">
    <property type="entry name" value="Phage_integrase"/>
    <property type="match status" value="1"/>
</dbReference>
<dbReference type="PANTHER" id="PTHR30629">
    <property type="entry name" value="PROPHAGE INTEGRASE"/>
    <property type="match status" value="1"/>
</dbReference>
<evidence type="ECO:0000313" key="9">
    <source>
        <dbReference type="Proteomes" id="UP000256310"/>
    </source>
</evidence>
<dbReference type="PROSITE" id="PS51898">
    <property type="entry name" value="TYR_RECOMBINASE"/>
    <property type="match status" value="1"/>
</dbReference>
<dbReference type="PANTHER" id="PTHR30629:SF2">
    <property type="entry name" value="PROPHAGE INTEGRASE INTS-RELATED"/>
    <property type="match status" value="1"/>
</dbReference>
<dbReference type="GO" id="GO:0006310">
    <property type="term" value="P:DNA recombination"/>
    <property type="evidence" value="ECO:0007669"/>
    <property type="project" value="UniProtKB-KW"/>
</dbReference>
<dbReference type="CDD" id="cd00801">
    <property type="entry name" value="INT_P4_C"/>
    <property type="match status" value="1"/>
</dbReference>
<protein>
    <submittedName>
        <fullName evidence="8">Integrase</fullName>
    </submittedName>
</protein>
<dbReference type="InterPro" id="IPR013762">
    <property type="entry name" value="Integrase-like_cat_sf"/>
</dbReference>
<dbReference type="InterPro" id="IPR050808">
    <property type="entry name" value="Phage_Integrase"/>
</dbReference>
<proteinExistence type="inferred from homology"/>
<dbReference type="Gene3D" id="1.10.443.10">
    <property type="entry name" value="Intergrase catalytic core"/>
    <property type="match status" value="1"/>
</dbReference>
<evidence type="ECO:0000256" key="1">
    <source>
        <dbReference type="ARBA" id="ARBA00008857"/>
    </source>
</evidence>
<dbReference type="Gene3D" id="3.30.160.390">
    <property type="entry name" value="Integrase, DNA-binding domain"/>
    <property type="match status" value="1"/>
</dbReference>
<dbReference type="GO" id="GO:0015074">
    <property type="term" value="P:DNA integration"/>
    <property type="evidence" value="ECO:0007669"/>
    <property type="project" value="UniProtKB-KW"/>
</dbReference>
<comment type="caution">
    <text evidence="8">The sequence shown here is derived from an EMBL/GenBank/DDBJ whole genome shotgun (WGS) entry which is preliminary data.</text>
</comment>
<reference evidence="8 9" key="1">
    <citation type="submission" date="2018-07" db="EMBL/GenBank/DDBJ databases">
        <title>Genomic Encyclopedia of Type Strains, Phase IV (KMG-IV): sequencing the most valuable type-strain genomes for metagenomic binning, comparative biology and taxonomic classification.</title>
        <authorList>
            <person name="Goeker M."/>
        </authorList>
    </citation>
    <scope>NUCLEOTIDE SEQUENCE [LARGE SCALE GENOMIC DNA]</scope>
    <source>
        <strain evidence="8 9">DSM 26725</strain>
    </source>
</reference>
<feature type="domain" description="Core-binding (CB)" evidence="7">
    <location>
        <begin position="91"/>
        <end position="172"/>
    </location>
</feature>
<comment type="similarity">
    <text evidence="1">Belongs to the 'phage' integrase family.</text>
</comment>
<dbReference type="InterPro" id="IPR002104">
    <property type="entry name" value="Integrase_catalytic"/>
</dbReference>
<evidence type="ECO:0000313" key="8">
    <source>
        <dbReference type="EMBL" id="RED17498.1"/>
    </source>
</evidence>
<evidence type="ECO:0000256" key="5">
    <source>
        <dbReference type="PROSITE-ProRule" id="PRU01248"/>
    </source>
</evidence>
<dbReference type="GO" id="GO:0003677">
    <property type="term" value="F:DNA binding"/>
    <property type="evidence" value="ECO:0007669"/>
    <property type="project" value="UniProtKB-UniRule"/>
</dbReference>
<dbReference type="SUPFAM" id="SSF56349">
    <property type="entry name" value="DNA breaking-rejoining enzymes"/>
    <property type="match status" value="1"/>
</dbReference>
<evidence type="ECO:0000256" key="2">
    <source>
        <dbReference type="ARBA" id="ARBA00022908"/>
    </source>
</evidence>
<dbReference type="InterPro" id="IPR053876">
    <property type="entry name" value="Phage_int_M"/>
</dbReference>
<dbReference type="PROSITE" id="PS51900">
    <property type="entry name" value="CB"/>
    <property type="match status" value="1"/>
</dbReference>
<dbReference type="InterPro" id="IPR038488">
    <property type="entry name" value="Integrase_DNA-bd_sf"/>
</dbReference>
<name>A0A3D9FIM9_9SPHN</name>
<dbReference type="EMBL" id="QRDP01000004">
    <property type="protein sequence ID" value="RED17498.1"/>
    <property type="molecule type" value="Genomic_DNA"/>
</dbReference>
<dbReference type="Gene3D" id="1.10.150.130">
    <property type="match status" value="1"/>
</dbReference>
<evidence type="ECO:0000256" key="4">
    <source>
        <dbReference type="ARBA" id="ARBA00023172"/>
    </source>
</evidence>
<evidence type="ECO:0000256" key="3">
    <source>
        <dbReference type="ARBA" id="ARBA00023125"/>
    </source>
</evidence>
<evidence type="ECO:0000259" key="7">
    <source>
        <dbReference type="PROSITE" id="PS51900"/>
    </source>
</evidence>
<dbReference type="InterPro" id="IPR010998">
    <property type="entry name" value="Integrase_recombinase_N"/>
</dbReference>
<accession>A0A3D9FIM9</accession>
<keyword evidence="9" id="KW-1185">Reference proteome</keyword>
<dbReference type="Pfam" id="PF22022">
    <property type="entry name" value="Phage_int_M"/>
    <property type="match status" value="1"/>
</dbReference>
<keyword evidence="2" id="KW-0229">DNA integration</keyword>
<dbReference type="InterPro" id="IPR025166">
    <property type="entry name" value="Integrase_DNA_bind_dom"/>
</dbReference>
<evidence type="ECO:0000259" key="6">
    <source>
        <dbReference type="PROSITE" id="PS51898"/>
    </source>
</evidence>
<dbReference type="AlphaFoldDB" id="A0A3D9FIM9"/>
<keyword evidence="3 5" id="KW-0238">DNA-binding</keyword>
<dbReference type="Proteomes" id="UP000256310">
    <property type="component" value="Unassembled WGS sequence"/>
</dbReference>
<dbReference type="InterPro" id="IPR011010">
    <property type="entry name" value="DNA_brk_join_enz"/>
</dbReference>
<sequence>MGKLSATKVKALRAAGRYADGSGLILNVTPKGSKSWILRIQHNGKRHDYGLGSCLNVSLADAREEALRIRKMVRDGKDPRAERRKENVRSKTFREAAIEYHATHQESWKNGKHRAQWLSTLQSYAFPRLGDLALNAIDGPVILDTLDGIWLAKPETARRVRQRIGSVLDYAYSRGWRDTEAPMRSVSKGLPRQPTKRGHFAAMPYSDVPDFIRELGDRESYGRLALEALILTAVRSGEIRGAIWSEVNFDAALWTIPAERMKAGEEHIVPLSSSALQVFERAKELRIAGTEFVFPGTKLGKPLSDMTLLKILRDLSLPYTVHGFRSSFRDWAAERSALPGEVAEAALAHRISDKIVAHYLRTDFLDQRRHMMAAWGSWCTGEVANGAQRRSK</sequence>
<dbReference type="OrthoDB" id="7388552at2"/>